<gene>
    <name evidence="2" type="ORF">ACFQZI_10040</name>
</gene>
<dbReference type="PROSITE" id="PS51257">
    <property type="entry name" value="PROKAR_LIPOPROTEIN"/>
    <property type="match status" value="1"/>
</dbReference>
<evidence type="ECO:0000313" key="3">
    <source>
        <dbReference type="Proteomes" id="UP001597073"/>
    </source>
</evidence>
<dbReference type="RefSeq" id="WP_377141995.1">
    <property type="nucleotide sequence ID" value="NZ_JBHTIA010000005.1"/>
</dbReference>
<name>A0ABW2ZGB0_9SPHI</name>
<feature type="signal peptide" evidence="1">
    <location>
        <begin position="1"/>
        <end position="21"/>
    </location>
</feature>
<protein>
    <recommendedName>
        <fullName evidence="4">DUF5017 domain-containing protein</fullName>
    </recommendedName>
</protein>
<keyword evidence="3" id="KW-1185">Reference proteome</keyword>
<sequence length="232" mass="25525">MKMLKLLVFVLLLTWLFSACKKDSVNYDGFTPNLPTAGNGGTESGSGNGNVGSAEYYFKAKINNIQVTWAVDDQRSHWAEGISNATSIDNDIITGSYGGSISSAEVFMVNEPRITFFFKTFHFVGFDDRVLAFENFVKTGPQVFAANGNLDIGKKEVFVQYIDKNKVEYSTAGFQTNSFFNVESVTIVPAQPGLPEKLKIKLKIQCTLYPTSGTGNTMQLTDGEAVIYIKLD</sequence>
<keyword evidence="1" id="KW-0732">Signal</keyword>
<dbReference type="EMBL" id="JBHTIA010000005">
    <property type="protein sequence ID" value="MFD0765193.1"/>
    <property type="molecule type" value="Genomic_DNA"/>
</dbReference>
<evidence type="ECO:0000256" key="1">
    <source>
        <dbReference type="SAM" id="SignalP"/>
    </source>
</evidence>
<feature type="chain" id="PRO_5045575468" description="DUF5017 domain-containing protein" evidence="1">
    <location>
        <begin position="22"/>
        <end position="232"/>
    </location>
</feature>
<reference evidence="3" key="1">
    <citation type="journal article" date="2019" name="Int. J. Syst. Evol. Microbiol.">
        <title>The Global Catalogue of Microorganisms (GCM) 10K type strain sequencing project: providing services to taxonomists for standard genome sequencing and annotation.</title>
        <authorList>
            <consortium name="The Broad Institute Genomics Platform"/>
            <consortium name="The Broad Institute Genome Sequencing Center for Infectious Disease"/>
            <person name="Wu L."/>
            <person name="Ma J."/>
        </authorList>
    </citation>
    <scope>NUCLEOTIDE SEQUENCE [LARGE SCALE GENOMIC DNA]</scope>
    <source>
        <strain evidence="3">CCUG 60742</strain>
    </source>
</reference>
<evidence type="ECO:0008006" key="4">
    <source>
        <dbReference type="Google" id="ProtNLM"/>
    </source>
</evidence>
<organism evidence="2 3">
    <name type="scientific">Mucilaginibacter lutimaris</name>
    <dbReference type="NCBI Taxonomy" id="931629"/>
    <lineage>
        <taxon>Bacteria</taxon>
        <taxon>Pseudomonadati</taxon>
        <taxon>Bacteroidota</taxon>
        <taxon>Sphingobacteriia</taxon>
        <taxon>Sphingobacteriales</taxon>
        <taxon>Sphingobacteriaceae</taxon>
        <taxon>Mucilaginibacter</taxon>
    </lineage>
</organism>
<dbReference type="Proteomes" id="UP001597073">
    <property type="component" value="Unassembled WGS sequence"/>
</dbReference>
<proteinExistence type="predicted"/>
<accession>A0ABW2ZGB0</accession>
<evidence type="ECO:0000313" key="2">
    <source>
        <dbReference type="EMBL" id="MFD0765193.1"/>
    </source>
</evidence>
<comment type="caution">
    <text evidence="2">The sequence shown here is derived from an EMBL/GenBank/DDBJ whole genome shotgun (WGS) entry which is preliminary data.</text>
</comment>